<evidence type="ECO:0000313" key="2">
    <source>
        <dbReference type="EMBL" id="MBN0042987.1"/>
    </source>
</evidence>
<evidence type="ECO:0000313" key="3">
    <source>
        <dbReference type="Proteomes" id="UP000788262"/>
    </source>
</evidence>
<comment type="caution">
    <text evidence="2">The sequence shown here is derived from an EMBL/GenBank/DDBJ whole genome shotgun (WGS) entry which is preliminary data.</text>
</comment>
<gene>
    <name evidence="2" type="ORF">JS756_02420</name>
</gene>
<keyword evidence="3" id="KW-1185">Reference proteome</keyword>
<dbReference type="RefSeq" id="WP_205381192.1">
    <property type="nucleotide sequence ID" value="NZ_JAFFZS010000001.1"/>
</dbReference>
<dbReference type="Proteomes" id="UP000788262">
    <property type="component" value="Unassembled WGS sequence"/>
</dbReference>
<reference evidence="2 3" key="1">
    <citation type="submission" date="2021-02" db="EMBL/GenBank/DDBJ databases">
        <title>Whole genome sequencing of Streptomyces actuosus VRA1.</title>
        <authorList>
            <person name="Sen G."/>
            <person name="Sen A."/>
        </authorList>
    </citation>
    <scope>NUCLEOTIDE SEQUENCE [LARGE SCALE GENOMIC DNA]</scope>
    <source>
        <strain evidence="2 3">VRA1</strain>
    </source>
</reference>
<protein>
    <submittedName>
        <fullName evidence="2">Uncharacterized protein</fullName>
    </submittedName>
</protein>
<organism evidence="2 3">
    <name type="scientific">Streptomyces actuosus</name>
    <dbReference type="NCBI Taxonomy" id="1885"/>
    <lineage>
        <taxon>Bacteria</taxon>
        <taxon>Bacillati</taxon>
        <taxon>Actinomycetota</taxon>
        <taxon>Actinomycetes</taxon>
        <taxon>Kitasatosporales</taxon>
        <taxon>Streptomycetaceae</taxon>
        <taxon>Streptomyces</taxon>
    </lineage>
</organism>
<proteinExistence type="predicted"/>
<evidence type="ECO:0000256" key="1">
    <source>
        <dbReference type="SAM" id="MobiDB-lite"/>
    </source>
</evidence>
<feature type="region of interest" description="Disordered" evidence="1">
    <location>
        <begin position="1"/>
        <end position="45"/>
    </location>
</feature>
<dbReference type="EMBL" id="JAFFZS010000001">
    <property type="protein sequence ID" value="MBN0042987.1"/>
    <property type="molecule type" value="Genomic_DNA"/>
</dbReference>
<name>A0ABS2VIR4_STRAS</name>
<accession>A0ABS2VIR4</accession>
<sequence length="121" mass="12170">MGHPFPIREGAHRPGPAGRLTDRVGAMGEAPVPSAPRPSATPHRDLCQDVRGVHRTGPRAHGPLALAEPALAEPASSYAGPASPPVEPAPPSVIRAVAPFTVRPRAADGTAPGGPGGQGKP</sequence>